<evidence type="ECO:0000259" key="7">
    <source>
        <dbReference type="Pfam" id="PF21981"/>
    </source>
</evidence>
<dbReference type="KEGG" id="maer:DAI18_18850"/>
<dbReference type="OrthoDB" id="5295441at2"/>
<dbReference type="Pfam" id="PF21981">
    <property type="entry name" value="RecX_HTH3"/>
    <property type="match status" value="1"/>
</dbReference>
<evidence type="ECO:0000256" key="2">
    <source>
        <dbReference type="ARBA" id="ARBA00009695"/>
    </source>
</evidence>
<sequence length="152" mass="17114">MSEPSLKSRAYALLSRREMSRAELRRKLAPHADSEAQLDALLDELTEIRHLSDARFAEAWVNSKVTQHGARRLRHDLASRGVDDDTIRDALDGIGDSEVARARALWLKKFGTLPENLQEKARQIRFLAGRGFDLGVIRKALRDIDLDDVGDA</sequence>
<evidence type="ECO:0000256" key="4">
    <source>
        <dbReference type="ARBA" id="ARBA00022490"/>
    </source>
</evidence>
<dbReference type="InterPro" id="IPR053925">
    <property type="entry name" value="RecX_HTH_3rd"/>
</dbReference>
<dbReference type="GO" id="GO:0005737">
    <property type="term" value="C:cytoplasm"/>
    <property type="evidence" value="ECO:0007669"/>
    <property type="project" value="UniProtKB-SubCell"/>
</dbReference>
<dbReference type="Pfam" id="PF02631">
    <property type="entry name" value="RecX_HTH2"/>
    <property type="match status" value="1"/>
</dbReference>
<feature type="domain" description="RecX second three-helical" evidence="6">
    <location>
        <begin position="52"/>
        <end position="91"/>
    </location>
</feature>
<dbReference type="STRING" id="1122240.GCA_000620105_03333"/>
<dbReference type="GO" id="GO:0006282">
    <property type="term" value="P:regulation of DNA repair"/>
    <property type="evidence" value="ECO:0007669"/>
    <property type="project" value="UniProtKB-UniRule"/>
</dbReference>
<dbReference type="InterPro" id="IPR053924">
    <property type="entry name" value="RecX_HTH_2nd"/>
</dbReference>
<evidence type="ECO:0000259" key="6">
    <source>
        <dbReference type="Pfam" id="PF02631"/>
    </source>
</evidence>
<proteinExistence type="inferred from homology"/>
<protein>
    <recommendedName>
        <fullName evidence="3 5">Regulatory protein RecX</fullName>
    </recommendedName>
</protein>
<organism evidence="8 9">
    <name type="scientific">Microvirgula aerodenitrificans</name>
    <dbReference type="NCBI Taxonomy" id="57480"/>
    <lineage>
        <taxon>Bacteria</taxon>
        <taxon>Pseudomonadati</taxon>
        <taxon>Pseudomonadota</taxon>
        <taxon>Betaproteobacteria</taxon>
        <taxon>Neisseriales</taxon>
        <taxon>Aquaspirillaceae</taxon>
        <taxon>Microvirgula</taxon>
    </lineage>
</organism>
<comment type="similarity">
    <text evidence="2 5">Belongs to the RecX family.</text>
</comment>
<comment type="subcellular location">
    <subcellularLocation>
        <location evidence="1 5">Cytoplasm</location>
    </subcellularLocation>
</comment>
<dbReference type="PANTHER" id="PTHR33602">
    <property type="entry name" value="REGULATORY PROTEIN RECX FAMILY PROTEIN"/>
    <property type="match status" value="1"/>
</dbReference>
<dbReference type="RefSeq" id="WP_036386686.1">
    <property type="nucleotide sequence ID" value="NZ_CP028519.1"/>
</dbReference>
<evidence type="ECO:0000256" key="3">
    <source>
        <dbReference type="ARBA" id="ARBA00018111"/>
    </source>
</evidence>
<comment type="function">
    <text evidence="5">Modulates RecA activity.</text>
</comment>
<dbReference type="InterPro" id="IPR003783">
    <property type="entry name" value="Regulatory_RecX"/>
</dbReference>
<evidence type="ECO:0000313" key="8">
    <source>
        <dbReference type="EMBL" id="AVY96186.1"/>
    </source>
</evidence>
<dbReference type="Gene3D" id="1.10.10.10">
    <property type="entry name" value="Winged helix-like DNA-binding domain superfamily/Winged helix DNA-binding domain"/>
    <property type="match status" value="3"/>
</dbReference>
<evidence type="ECO:0000313" key="9">
    <source>
        <dbReference type="Proteomes" id="UP000244173"/>
    </source>
</evidence>
<name>A0A2S0PFN5_9NEIS</name>
<feature type="domain" description="RecX third three-helical" evidence="7">
    <location>
        <begin position="96"/>
        <end position="141"/>
    </location>
</feature>
<dbReference type="EMBL" id="CP028519">
    <property type="protein sequence ID" value="AVY96186.1"/>
    <property type="molecule type" value="Genomic_DNA"/>
</dbReference>
<gene>
    <name evidence="5" type="primary">recX</name>
    <name evidence="8" type="ORF">DAI18_18850</name>
</gene>
<dbReference type="InterPro" id="IPR036388">
    <property type="entry name" value="WH-like_DNA-bd_sf"/>
</dbReference>
<keyword evidence="9" id="KW-1185">Reference proteome</keyword>
<reference evidence="8 9" key="1">
    <citation type="submission" date="2018-04" db="EMBL/GenBank/DDBJ databases">
        <title>Denitrifier Microvirgula.</title>
        <authorList>
            <person name="Anderson E."/>
            <person name="Jang J."/>
            <person name="Ishii S."/>
        </authorList>
    </citation>
    <scope>NUCLEOTIDE SEQUENCE [LARGE SCALE GENOMIC DNA]</scope>
    <source>
        <strain evidence="8 9">BE2.4</strain>
    </source>
</reference>
<dbReference type="Proteomes" id="UP000244173">
    <property type="component" value="Chromosome"/>
</dbReference>
<evidence type="ECO:0000256" key="5">
    <source>
        <dbReference type="HAMAP-Rule" id="MF_01114"/>
    </source>
</evidence>
<evidence type="ECO:0000256" key="1">
    <source>
        <dbReference type="ARBA" id="ARBA00004496"/>
    </source>
</evidence>
<dbReference type="AlphaFoldDB" id="A0A2S0PFN5"/>
<dbReference type="PANTHER" id="PTHR33602:SF1">
    <property type="entry name" value="REGULATORY PROTEIN RECX FAMILY PROTEIN"/>
    <property type="match status" value="1"/>
</dbReference>
<dbReference type="HAMAP" id="MF_01114">
    <property type="entry name" value="RecX"/>
    <property type="match status" value="1"/>
</dbReference>
<keyword evidence="4 5" id="KW-0963">Cytoplasm</keyword>
<accession>A0A2S0PFN5</accession>
<dbReference type="NCBIfam" id="NF001055">
    <property type="entry name" value="PRK00117.2-5"/>
    <property type="match status" value="1"/>
</dbReference>